<comment type="caution">
    <text evidence="3">The sequence shown here is derived from an EMBL/GenBank/DDBJ whole genome shotgun (WGS) entry which is preliminary data.</text>
</comment>
<organism evidence="3 4">
    <name type="scientific">Artemisia annua</name>
    <name type="common">Sweet wormwood</name>
    <dbReference type="NCBI Taxonomy" id="35608"/>
    <lineage>
        <taxon>Eukaryota</taxon>
        <taxon>Viridiplantae</taxon>
        <taxon>Streptophyta</taxon>
        <taxon>Embryophyta</taxon>
        <taxon>Tracheophyta</taxon>
        <taxon>Spermatophyta</taxon>
        <taxon>Magnoliopsida</taxon>
        <taxon>eudicotyledons</taxon>
        <taxon>Gunneridae</taxon>
        <taxon>Pentapetalae</taxon>
        <taxon>asterids</taxon>
        <taxon>campanulids</taxon>
        <taxon>Asterales</taxon>
        <taxon>Asteraceae</taxon>
        <taxon>Asteroideae</taxon>
        <taxon>Anthemideae</taxon>
        <taxon>Artemisiinae</taxon>
        <taxon>Artemisia</taxon>
    </lineage>
</organism>
<dbReference type="InterPro" id="IPR045249">
    <property type="entry name" value="HARBI1-like"/>
</dbReference>
<protein>
    <submittedName>
        <fullName evidence="3">Harbinger transposase-derived nuclease domain-containing protein</fullName>
    </submittedName>
</protein>
<reference evidence="3 4" key="1">
    <citation type="journal article" date="2018" name="Mol. Plant">
        <title>The genome of Artemisia annua provides insight into the evolution of Asteraceae family and artemisinin biosynthesis.</title>
        <authorList>
            <person name="Shen Q."/>
            <person name="Zhang L."/>
            <person name="Liao Z."/>
            <person name="Wang S."/>
            <person name="Yan T."/>
            <person name="Shi P."/>
            <person name="Liu M."/>
            <person name="Fu X."/>
            <person name="Pan Q."/>
            <person name="Wang Y."/>
            <person name="Lv Z."/>
            <person name="Lu X."/>
            <person name="Zhang F."/>
            <person name="Jiang W."/>
            <person name="Ma Y."/>
            <person name="Chen M."/>
            <person name="Hao X."/>
            <person name="Li L."/>
            <person name="Tang Y."/>
            <person name="Lv G."/>
            <person name="Zhou Y."/>
            <person name="Sun X."/>
            <person name="Brodelius P.E."/>
            <person name="Rose J.K.C."/>
            <person name="Tang K."/>
        </authorList>
    </citation>
    <scope>NUCLEOTIDE SEQUENCE [LARGE SCALE GENOMIC DNA]</scope>
    <source>
        <strain evidence="4">cv. Huhao1</strain>
        <tissue evidence="3">Leaf</tissue>
    </source>
</reference>
<sequence length="404" mass="47134">MDDNTYLVARTQHLIAVHVVCIVVALIAHRRYRNRNCVNVPTRESMLHRQQVWEEMLNDLSTSGRCRDLIRMSENAFKILCQKLESDGGNDFRNRFVSWCYRRSGSATSRHFHRVLNAIISLEDHYIKQPSGDTVEKEIQQKKRFYPFFKDCIGAIDGTHVLVRVPSNDAPRYHGRKGYPTINKSTIAMDDNTYLVARTQHLIAVHVVCIVVALIAHRRYRNRNCMNVPTRESMLHRQQVWEEMLNDHSTSGRCRDLIRMSENAFKILCQKLESDGGLRPTQRMTIEEQVARFLHIVGNDFRNRFVSWCYRRSGSATSRHFHRVLNAIISLEDHYIKQPSGDTEDRDRELEDEVMHELLNAPQDEEPHAPRGIDDGGEEIRNSIANEMWNEYLLHPNNEINMSN</sequence>
<evidence type="ECO:0000313" key="3">
    <source>
        <dbReference type="EMBL" id="PWA38524.1"/>
    </source>
</evidence>
<feature type="domain" description="DUF8040" evidence="2">
    <location>
        <begin position="233"/>
        <end position="329"/>
    </location>
</feature>
<evidence type="ECO:0000259" key="2">
    <source>
        <dbReference type="Pfam" id="PF26138"/>
    </source>
</evidence>
<dbReference type="OrthoDB" id="665395at2759"/>
<evidence type="ECO:0000313" key="4">
    <source>
        <dbReference type="Proteomes" id="UP000245207"/>
    </source>
</evidence>
<accession>A0A2U1KP25</accession>
<feature type="transmembrane region" description="Helical" evidence="1">
    <location>
        <begin position="202"/>
        <end position="220"/>
    </location>
</feature>
<keyword evidence="1" id="KW-0472">Membrane</keyword>
<dbReference type="AlphaFoldDB" id="A0A2U1KP25"/>
<dbReference type="InterPro" id="IPR058353">
    <property type="entry name" value="DUF8040"/>
</dbReference>
<dbReference type="PANTHER" id="PTHR22930:SF268">
    <property type="entry name" value="NUCLEASE HARBI1"/>
    <property type="match status" value="1"/>
</dbReference>
<keyword evidence="1" id="KW-1133">Transmembrane helix</keyword>
<name>A0A2U1KP25_ARTAN</name>
<evidence type="ECO:0000256" key="1">
    <source>
        <dbReference type="SAM" id="Phobius"/>
    </source>
</evidence>
<dbReference type="PANTHER" id="PTHR22930">
    <property type="match status" value="1"/>
</dbReference>
<gene>
    <name evidence="3" type="ORF">CTI12_AA580840</name>
</gene>
<proteinExistence type="predicted"/>
<dbReference type="STRING" id="35608.A0A2U1KP25"/>
<feature type="transmembrane region" description="Helical" evidence="1">
    <location>
        <begin position="12"/>
        <end position="29"/>
    </location>
</feature>
<dbReference type="Pfam" id="PF26138">
    <property type="entry name" value="DUF8040"/>
    <property type="match status" value="1"/>
</dbReference>
<dbReference type="EMBL" id="PKPP01015542">
    <property type="protein sequence ID" value="PWA38524.1"/>
    <property type="molecule type" value="Genomic_DNA"/>
</dbReference>
<dbReference type="Proteomes" id="UP000245207">
    <property type="component" value="Unassembled WGS sequence"/>
</dbReference>
<keyword evidence="4" id="KW-1185">Reference proteome</keyword>
<keyword evidence="1" id="KW-0812">Transmembrane</keyword>